<keyword evidence="3" id="KW-0677">Repeat</keyword>
<evidence type="ECO:0000256" key="2">
    <source>
        <dbReference type="ARBA" id="ARBA00022723"/>
    </source>
</evidence>
<sequence length="1378" mass="151351">MYHNQGKIMRKLLSKHATDSHESTASATVTSSPSNNYRPIAPQNVSYKTGAPLACLDQSPDGRSAVLASHHVLKLIKLDGGLRVQEEVDLRAILTSQPAHRNNVSTGAVADQLSIQDVKWGSVINREVLFTACTSGIIFQYDVNRAKATRVGAPLEFIQMREDSRQVNSLDLNPHHSSWLLSGSQDGLLRCFDVRTPVNTRTWPTYRALQSFKSHADGVRHVQWSPKDGFLFACGTEQGMVLKWDMRKPSSPILRINAHEKACTSIAWHEDGTHLVSAGLDSKCNIWDMSKTDKRQKPKYVISTPAPVGSLAWRPGQWSATAQGKRASQLAVSYDESGMKRFGMNSVHIWDLARPTMPYKEIQRFDYAPNSILWHDQYLLWTAGRDGFHQCDVSFAPKVMDRQTMSAFAFSSQGEVAMCLDERPMPTRPRPNIVHHDNASTDGTPSYSSSPPTPRFSVSRSDSEDDAVGSFLGSRQPGNGSRKRRASMRSANTLSTTPPVGPAMGETLSLEDTIKVTGTYQPNQAMAIGTYPGPTNAEVDVYLSLNYLQAIHLELPYKPGGPSLPERMTTILDHFAQAAARVRLSRLSHTWMNILFLIKLLLERRAQYHLEVRMDKYQNSTIKKKDVARHRSLGQLFAEPPSFGIGGGTSPRKMASLASFDRVLHPRSLLSEELESTSNQPTPLARPVPDTQVIQIDDNGRKKLTPIIEPESFTLPPAAHSRTLEPRPRLDSVPLSVTSHDSEATNASTEGYDFYDAEALSKAIDVPTRPKLTKVIDFREPGSPSRVRKPPVLRHDSDDSFTRLFSVSDESREATDLVRTSDSDTPSQLMREAIVAAIRRDQPSASGSGSEDGEYESRIRGKQIAAGSSPGRHPKRQLLQRTETDMTSYTAFTDEHHAITQTTTDSFESRFPSQTTDGGFGMDSPVRQSGIESPGQPQGLLSVEADFSPEDDLSPHIVETDYLYWPGDPSYPHLLWSSNGSFGAIENLIQPEQQIAATLAYEVRKTARDAAAIVLLLKPLLAPDVLDSFQAAAILKQHHQRLMKLQAFTEAALMRKMCMKGWPGGVLSNWGENHPNVTSPAQRGVQVGLLCSSCRKPREIDRSEGSNETIWMCKRCKASMAPCAVCQQRDIAPTPGSRGNTKEGDEEEPVLATWWICPGCGHGGHSNCLQLWHEGFENECSSTDPDILAEFQSDGYCPMDGCGHTCLPGKGRLETAAARTEEVGRAAAREATRNATSMKASADTESIVGGLQGHHHPHPPHQYRTTGSGKILDDQHHQYPHYPSHGVNISNDEHSVPQSRAVESVRESLASMGISSHSHGGSSSTRHSTPGASILSSSPGSRSAMMAAADRASGGHGGGDGRERRKSVKFVAQEDTKH</sequence>
<feature type="compositionally biased region" description="Low complexity" evidence="7">
    <location>
        <begin position="1311"/>
        <end position="1328"/>
    </location>
</feature>
<feature type="compositionally biased region" description="Polar residues" evidence="7">
    <location>
        <begin position="1330"/>
        <end position="1339"/>
    </location>
</feature>
<feature type="region of interest" description="Disordered" evidence="7">
    <location>
        <begin position="422"/>
        <end position="505"/>
    </location>
</feature>
<dbReference type="Gene3D" id="2.130.10.10">
    <property type="entry name" value="YVTN repeat-like/Quinoprotein amine dehydrogenase"/>
    <property type="match status" value="2"/>
</dbReference>
<dbReference type="PANTHER" id="PTHR46200">
    <property type="entry name" value="GATOR COMPLEX PROTEIN WDR24"/>
    <property type="match status" value="1"/>
</dbReference>
<keyword evidence="4" id="KW-0863">Zinc-finger</keyword>
<feature type="region of interest" description="Disordered" evidence="7">
    <location>
        <begin position="838"/>
        <end position="857"/>
    </location>
</feature>
<feature type="compositionally biased region" description="Polar residues" evidence="7">
    <location>
        <begin position="901"/>
        <end position="917"/>
    </location>
</feature>
<evidence type="ECO:0000256" key="4">
    <source>
        <dbReference type="ARBA" id="ARBA00022771"/>
    </source>
</evidence>
<dbReference type="InterPro" id="IPR036322">
    <property type="entry name" value="WD40_repeat_dom_sf"/>
</dbReference>
<dbReference type="EMBL" id="LR026964">
    <property type="protein sequence ID" value="VBB71371.1"/>
    <property type="molecule type" value="Genomic_DNA"/>
</dbReference>
<dbReference type="PROSITE" id="PS50082">
    <property type="entry name" value="WD_REPEATS_2"/>
    <property type="match status" value="2"/>
</dbReference>
<protein>
    <recommendedName>
        <fullName evidence="10">WD repeat-containing protein</fullName>
    </recommendedName>
</protein>
<keyword evidence="9" id="KW-1185">Reference proteome</keyword>
<accession>A0ABY6RT24</accession>
<evidence type="ECO:0000256" key="7">
    <source>
        <dbReference type="SAM" id="MobiDB-lite"/>
    </source>
</evidence>
<feature type="repeat" description="WD" evidence="6">
    <location>
        <begin position="256"/>
        <end position="297"/>
    </location>
</feature>
<organism evidence="8 9">
    <name type="scientific">Podospora comata</name>
    <dbReference type="NCBI Taxonomy" id="48703"/>
    <lineage>
        <taxon>Eukaryota</taxon>
        <taxon>Fungi</taxon>
        <taxon>Dikarya</taxon>
        <taxon>Ascomycota</taxon>
        <taxon>Pezizomycotina</taxon>
        <taxon>Sordariomycetes</taxon>
        <taxon>Sordariomycetidae</taxon>
        <taxon>Sordariales</taxon>
        <taxon>Podosporaceae</taxon>
        <taxon>Podospora</taxon>
    </lineage>
</organism>
<feature type="compositionally biased region" description="Low complexity" evidence="7">
    <location>
        <begin position="1340"/>
        <end position="1352"/>
    </location>
</feature>
<keyword evidence="5" id="KW-0862">Zinc</keyword>
<dbReference type="Pfam" id="PF00400">
    <property type="entry name" value="WD40"/>
    <property type="match status" value="3"/>
</dbReference>
<evidence type="ECO:0000313" key="9">
    <source>
        <dbReference type="Proteomes" id="UP000280685"/>
    </source>
</evidence>
<evidence type="ECO:0000256" key="6">
    <source>
        <dbReference type="PROSITE-ProRule" id="PRU00221"/>
    </source>
</evidence>
<dbReference type="SUPFAM" id="SSF50978">
    <property type="entry name" value="WD40 repeat-like"/>
    <property type="match status" value="1"/>
</dbReference>
<feature type="region of interest" description="Disordered" evidence="7">
    <location>
        <begin position="901"/>
        <end position="939"/>
    </location>
</feature>
<evidence type="ECO:0008006" key="10">
    <source>
        <dbReference type="Google" id="ProtNLM"/>
    </source>
</evidence>
<dbReference type="PROSITE" id="PS00678">
    <property type="entry name" value="WD_REPEATS_1"/>
    <property type="match status" value="1"/>
</dbReference>
<evidence type="ECO:0000313" key="8">
    <source>
        <dbReference type="EMBL" id="VBB71371.1"/>
    </source>
</evidence>
<feature type="repeat" description="WD" evidence="6">
    <location>
        <begin position="212"/>
        <end position="247"/>
    </location>
</feature>
<feature type="compositionally biased region" description="Polar residues" evidence="7">
    <location>
        <begin position="735"/>
        <end position="744"/>
    </location>
</feature>
<evidence type="ECO:0000256" key="3">
    <source>
        <dbReference type="ARBA" id="ARBA00022737"/>
    </source>
</evidence>
<evidence type="ECO:0000256" key="1">
    <source>
        <dbReference type="ARBA" id="ARBA00022574"/>
    </source>
</evidence>
<dbReference type="PROSITE" id="PS50294">
    <property type="entry name" value="WD_REPEATS_REGION"/>
    <property type="match status" value="1"/>
</dbReference>
<feature type="region of interest" description="Disordered" evidence="7">
    <location>
        <begin position="714"/>
        <end position="744"/>
    </location>
</feature>
<feature type="region of interest" description="Disordered" evidence="7">
    <location>
        <begin position="1251"/>
        <end position="1378"/>
    </location>
</feature>
<dbReference type="SMART" id="SM00320">
    <property type="entry name" value="WD40"/>
    <property type="match status" value="4"/>
</dbReference>
<evidence type="ECO:0000256" key="5">
    <source>
        <dbReference type="ARBA" id="ARBA00022833"/>
    </source>
</evidence>
<name>A0ABY6RT24_PODCO</name>
<reference evidence="8" key="1">
    <citation type="submission" date="2018-02" db="EMBL/GenBank/DDBJ databases">
        <authorList>
            <person name="Silar P."/>
        </authorList>
    </citation>
    <scope>NUCLEOTIDE SEQUENCE [LARGE SCALE GENOMIC DNA]</scope>
    <source>
        <strain evidence="8">T</strain>
    </source>
</reference>
<proteinExistence type="predicted"/>
<dbReference type="Proteomes" id="UP000280685">
    <property type="component" value="Chromosome 1"/>
</dbReference>
<feature type="compositionally biased region" description="Low complexity" evidence="7">
    <location>
        <begin position="23"/>
        <end position="34"/>
    </location>
</feature>
<keyword evidence="1 6" id="KW-0853">WD repeat</keyword>
<dbReference type="InterPro" id="IPR019775">
    <property type="entry name" value="WD40_repeat_CS"/>
</dbReference>
<keyword evidence="2" id="KW-0479">Metal-binding</keyword>
<dbReference type="InterPro" id="IPR037590">
    <property type="entry name" value="WDR24"/>
</dbReference>
<feature type="region of interest" description="Disordered" evidence="7">
    <location>
        <begin position="14"/>
        <end position="43"/>
    </location>
</feature>
<feature type="compositionally biased region" description="Polar residues" evidence="7">
    <location>
        <begin position="489"/>
        <end position="498"/>
    </location>
</feature>
<gene>
    <name evidence="8" type="ORF">PODCO_100210</name>
</gene>
<dbReference type="InterPro" id="IPR001680">
    <property type="entry name" value="WD40_rpt"/>
</dbReference>
<dbReference type="InterPro" id="IPR015943">
    <property type="entry name" value="WD40/YVTN_repeat-like_dom_sf"/>
</dbReference>
<dbReference type="PANTHER" id="PTHR46200:SF1">
    <property type="entry name" value="GATOR COMPLEX PROTEIN WDR24"/>
    <property type="match status" value="1"/>
</dbReference>